<gene>
    <name evidence="1" type="ORF">BDM02DRAFT_3182858</name>
</gene>
<accession>A0ACB6ZUT9</accession>
<dbReference type="Proteomes" id="UP000886501">
    <property type="component" value="Unassembled WGS sequence"/>
</dbReference>
<evidence type="ECO:0000313" key="2">
    <source>
        <dbReference type="Proteomes" id="UP000886501"/>
    </source>
</evidence>
<comment type="caution">
    <text evidence="1">The sequence shown here is derived from an EMBL/GenBank/DDBJ whole genome shotgun (WGS) entry which is preliminary data.</text>
</comment>
<evidence type="ECO:0000313" key="1">
    <source>
        <dbReference type="EMBL" id="KAF9653317.1"/>
    </source>
</evidence>
<name>A0ACB6ZUT9_THEGA</name>
<reference evidence="1" key="2">
    <citation type="journal article" date="2020" name="Nat. Commun.">
        <title>Large-scale genome sequencing of mycorrhizal fungi provides insights into the early evolution of symbiotic traits.</title>
        <authorList>
            <person name="Miyauchi S."/>
            <person name="Kiss E."/>
            <person name="Kuo A."/>
            <person name="Drula E."/>
            <person name="Kohler A."/>
            <person name="Sanchez-Garcia M."/>
            <person name="Morin E."/>
            <person name="Andreopoulos B."/>
            <person name="Barry K.W."/>
            <person name="Bonito G."/>
            <person name="Buee M."/>
            <person name="Carver A."/>
            <person name="Chen C."/>
            <person name="Cichocki N."/>
            <person name="Clum A."/>
            <person name="Culley D."/>
            <person name="Crous P.W."/>
            <person name="Fauchery L."/>
            <person name="Girlanda M."/>
            <person name="Hayes R.D."/>
            <person name="Keri Z."/>
            <person name="LaButti K."/>
            <person name="Lipzen A."/>
            <person name="Lombard V."/>
            <person name="Magnuson J."/>
            <person name="Maillard F."/>
            <person name="Murat C."/>
            <person name="Nolan M."/>
            <person name="Ohm R.A."/>
            <person name="Pangilinan J."/>
            <person name="Pereira M.F."/>
            <person name="Perotto S."/>
            <person name="Peter M."/>
            <person name="Pfister S."/>
            <person name="Riley R."/>
            <person name="Sitrit Y."/>
            <person name="Stielow J.B."/>
            <person name="Szollosi G."/>
            <person name="Zifcakova L."/>
            <person name="Stursova M."/>
            <person name="Spatafora J.W."/>
            <person name="Tedersoo L."/>
            <person name="Vaario L.M."/>
            <person name="Yamada A."/>
            <person name="Yan M."/>
            <person name="Wang P."/>
            <person name="Xu J."/>
            <person name="Bruns T."/>
            <person name="Baldrian P."/>
            <person name="Vilgalys R."/>
            <person name="Dunand C."/>
            <person name="Henrissat B."/>
            <person name="Grigoriev I.V."/>
            <person name="Hibbett D."/>
            <person name="Nagy L.G."/>
            <person name="Martin F.M."/>
        </authorList>
    </citation>
    <scope>NUCLEOTIDE SEQUENCE</scope>
    <source>
        <strain evidence="1">P2</strain>
    </source>
</reference>
<keyword evidence="2" id="KW-1185">Reference proteome</keyword>
<sequence>MGAVCCRSQPIDFDGEVTLFHFRLLKVVGKGSFGKVRMVQHKQTRATYALKYINKIKAVRMKAVGNIIQERKLLEKIDHPFVVNLRYAFQDDENCFFVLDLMLGGDLRFHMLRDYTFSEETVRFYTAELSSALIYLHEHRIIHRDIKPDNILLDVEGHAHLTDFNVASYYSVTKPLTSVAGSMAYIAPEVISRQGYTFTPDWWSLGVTLYEVLFGVRPYNGRNGQELMANIDKGEVPEFFHDPKGRCSPMCIEVLKGLVDKDKDARLCCKGGIAGLSEIKKMPWFDGVDWKLLEGKGITPPMRPDGKGNFDPAHELEEILLEDNPLRAKRRTKDFDTMSPEMKRMEEQFLPYDFRQTVVGHSNGSSSEVSAVPHRPVRPGTPVIDRGFESMIDHKSMINQRIDTPVGKPDDDKDSDESHELNPIPPLPGGVTTSEERTGALLAVGHASQ</sequence>
<protein>
    <submittedName>
        <fullName evidence="1">Kinase-like protein</fullName>
    </submittedName>
</protein>
<organism evidence="1 2">
    <name type="scientific">Thelephora ganbajun</name>
    <name type="common">Ganba fungus</name>
    <dbReference type="NCBI Taxonomy" id="370292"/>
    <lineage>
        <taxon>Eukaryota</taxon>
        <taxon>Fungi</taxon>
        <taxon>Dikarya</taxon>
        <taxon>Basidiomycota</taxon>
        <taxon>Agaricomycotina</taxon>
        <taxon>Agaricomycetes</taxon>
        <taxon>Thelephorales</taxon>
        <taxon>Thelephoraceae</taxon>
        <taxon>Thelephora</taxon>
    </lineage>
</organism>
<proteinExistence type="predicted"/>
<reference evidence="1" key="1">
    <citation type="submission" date="2019-10" db="EMBL/GenBank/DDBJ databases">
        <authorList>
            <consortium name="DOE Joint Genome Institute"/>
            <person name="Kuo A."/>
            <person name="Miyauchi S."/>
            <person name="Kiss E."/>
            <person name="Drula E."/>
            <person name="Kohler A."/>
            <person name="Sanchez-Garcia M."/>
            <person name="Andreopoulos B."/>
            <person name="Barry K.W."/>
            <person name="Bonito G."/>
            <person name="Buee M."/>
            <person name="Carver A."/>
            <person name="Chen C."/>
            <person name="Cichocki N."/>
            <person name="Clum A."/>
            <person name="Culley D."/>
            <person name="Crous P.W."/>
            <person name="Fauchery L."/>
            <person name="Girlanda M."/>
            <person name="Hayes R."/>
            <person name="Keri Z."/>
            <person name="Labutti K."/>
            <person name="Lipzen A."/>
            <person name="Lombard V."/>
            <person name="Magnuson J."/>
            <person name="Maillard F."/>
            <person name="Morin E."/>
            <person name="Murat C."/>
            <person name="Nolan M."/>
            <person name="Ohm R."/>
            <person name="Pangilinan J."/>
            <person name="Pereira M."/>
            <person name="Perotto S."/>
            <person name="Peter M."/>
            <person name="Riley R."/>
            <person name="Sitrit Y."/>
            <person name="Stielow B."/>
            <person name="Szollosi G."/>
            <person name="Zifcakova L."/>
            <person name="Stursova M."/>
            <person name="Spatafora J.W."/>
            <person name="Tedersoo L."/>
            <person name="Vaario L.-M."/>
            <person name="Yamada A."/>
            <person name="Yan M."/>
            <person name="Wang P."/>
            <person name="Xu J."/>
            <person name="Bruns T."/>
            <person name="Baldrian P."/>
            <person name="Vilgalys R."/>
            <person name="Henrissat B."/>
            <person name="Grigoriev I.V."/>
            <person name="Hibbett D."/>
            <person name="Nagy L.G."/>
            <person name="Martin F.M."/>
        </authorList>
    </citation>
    <scope>NUCLEOTIDE SEQUENCE</scope>
    <source>
        <strain evidence="1">P2</strain>
    </source>
</reference>
<dbReference type="EMBL" id="MU117964">
    <property type="protein sequence ID" value="KAF9653317.1"/>
    <property type="molecule type" value="Genomic_DNA"/>
</dbReference>